<dbReference type="KEGG" id="smus:C7J88_09490"/>
<dbReference type="AlphaFoldDB" id="A0A240BXL6"/>
<dbReference type="OrthoDB" id="9865595at2"/>
<dbReference type="EMBL" id="LT906464">
    <property type="protein sequence ID" value="SNW00537.1"/>
    <property type="molecule type" value="Genomic_DNA"/>
</dbReference>
<evidence type="ECO:0000313" key="3">
    <source>
        <dbReference type="Proteomes" id="UP000243706"/>
    </source>
</evidence>
<protein>
    <submittedName>
        <fullName evidence="2">Phage protein</fullName>
    </submittedName>
</protein>
<dbReference type="EMBL" id="BMCB01000010">
    <property type="protein sequence ID" value="GGA93519.1"/>
    <property type="molecule type" value="Genomic_DNA"/>
</dbReference>
<name>A0A240BXL6_9STAP</name>
<dbReference type="Proteomes" id="UP000243706">
    <property type="component" value="Chromosome 1"/>
</dbReference>
<gene>
    <name evidence="1" type="ORF">GCM10007183_17180</name>
    <name evidence="2" type="ORF">SAMEA4412661_00476</name>
</gene>
<reference evidence="1" key="1">
    <citation type="journal article" date="2014" name="Int. J. Syst. Evol. Microbiol.">
        <title>Complete genome of a new Firmicutes species belonging to the dominant human colonic microbiota ('Ruminococcus bicirculans') reveals two chromosomes and a selective capacity to utilize plant glucans.</title>
        <authorList>
            <consortium name="NISC Comparative Sequencing Program"/>
            <person name="Wegmann U."/>
            <person name="Louis P."/>
            <person name="Goesmann A."/>
            <person name="Henrissat B."/>
            <person name="Duncan S.H."/>
            <person name="Flint H.J."/>
        </authorList>
    </citation>
    <scope>NUCLEOTIDE SEQUENCE</scope>
    <source>
        <strain evidence="1">CCM 4175</strain>
    </source>
</reference>
<proteinExistence type="predicted"/>
<keyword evidence="4" id="KW-1185">Reference proteome</keyword>
<evidence type="ECO:0000313" key="4">
    <source>
        <dbReference type="Proteomes" id="UP000652995"/>
    </source>
</evidence>
<reference evidence="1" key="4">
    <citation type="submission" date="2024-05" db="EMBL/GenBank/DDBJ databases">
        <authorList>
            <person name="Sun Q."/>
            <person name="Sedlacek I."/>
        </authorList>
    </citation>
    <scope>NUCLEOTIDE SEQUENCE</scope>
    <source>
        <strain evidence="1">CCM 4175</strain>
    </source>
</reference>
<accession>A0A240BXL6</accession>
<reference evidence="2 3" key="2">
    <citation type="submission" date="2017-06" db="EMBL/GenBank/DDBJ databases">
        <authorList>
            <consortium name="Pathogen Informatics"/>
        </authorList>
    </citation>
    <scope>NUCLEOTIDE SEQUENCE [LARGE SCALE GENOMIC DNA]</scope>
    <source>
        <strain evidence="2 3">NCTC13833</strain>
    </source>
</reference>
<dbReference type="Proteomes" id="UP000652995">
    <property type="component" value="Unassembled WGS sequence"/>
</dbReference>
<evidence type="ECO:0000313" key="1">
    <source>
        <dbReference type="EMBL" id="GGA93519.1"/>
    </source>
</evidence>
<dbReference type="RefSeq" id="WP_095115697.1">
    <property type="nucleotide sequence ID" value="NZ_BMCB01000010.1"/>
</dbReference>
<reference evidence="4" key="3">
    <citation type="journal article" date="2019" name="Int. J. Syst. Evol. Microbiol.">
        <title>The Global Catalogue of Microorganisms (GCM) 10K type strain sequencing project: providing services to taxonomists for standard genome sequencing and annotation.</title>
        <authorList>
            <consortium name="The Broad Institute Genomics Platform"/>
            <consortium name="The Broad Institute Genome Sequencing Center for Infectious Disease"/>
            <person name="Wu L."/>
            <person name="Ma J."/>
        </authorList>
    </citation>
    <scope>NUCLEOTIDE SEQUENCE [LARGE SCALE GENOMIC DNA]</scope>
    <source>
        <strain evidence="4">CCM 4175</strain>
    </source>
</reference>
<organism evidence="2 3">
    <name type="scientific">Staphylococcus muscae</name>
    <dbReference type="NCBI Taxonomy" id="1294"/>
    <lineage>
        <taxon>Bacteria</taxon>
        <taxon>Bacillati</taxon>
        <taxon>Bacillota</taxon>
        <taxon>Bacilli</taxon>
        <taxon>Bacillales</taxon>
        <taxon>Staphylococcaceae</taxon>
        <taxon>Staphylococcus</taxon>
    </lineage>
</organism>
<sequence>MLTNEANFVLHHFYQIYKDRLDEGYSEEMARYFYDDEQVHHDYFLGFNFDDFVTYTKELSSNEYVTLGYGDGGFAELIINPKLIIEMENLYKNNVKKFINALIDLKKLVGA</sequence>
<evidence type="ECO:0000313" key="2">
    <source>
        <dbReference type="EMBL" id="SNW00537.1"/>
    </source>
</evidence>